<gene>
    <name evidence="1" type="ORF">PN36_09425</name>
</gene>
<dbReference type="Proteomes" id="UP000030428">
    <property type="component" value="Unassembled WGS sequence"/>
</dbReference>
<reference evidence="1 2" key="1">
    <citation type="journal article" date="2016" name="Front. Microbiol.">
        <title>Single-Cell (Meta-)Genomics of a Dimorphic Candidatus Thiomargarita nelsonii Reveals Genomic Plasticity.</title>
        <authorList>
            <person name="Flood B.E."/>
            <person name="Fliss P."/>
            <person name="Jones D.S."/>
            <person name="Dick G.J."/>
            <person name="Jain S."/>
            <person name="Kaster A.K."/>
            <person name="Winkel M."/>
            <person name="Mussmann M."/>
            <person name="Bailey J."/>
        </authorList>
    </citation>
    <scope>NUCLEOTIDE SEQUENCE [LARGE SCALE GENOMIC DNA]</scope>
    <source>
        <strain evidence="1">Hydrate Ridge</strain>
    </source>
</reference>
<dbReference type="Gene3D" id="2.40.160.20">
    <property type="match status" value="1"/>
</dbReference>
<name>A0A0A6PBT3_9GAMM</name>
<evidence type="ECO:0008006" key="3">
    <source>
        <dbReference type="Google" id="ProtNLM"/>
    </source>
</evidence>
<dbReference type="EMBL" id="JSZA02000028">
    <property type="protein sequence ID" value="KHD07719.1"/>
    <property type="molecule type" value="Genomic_DNA"/>
</dbReference>
<protein>
    <recommendedName>
        <fullName evidence="3">Outer membrane protein beta-barrel domain-containing protein</fullName>
    </recommendedName>
</protein>
<evidence type="ECO:0000313" key="1">
    <source>
        <dbReference type="EMBL" id="KHD07719.1"/>
    </source>
</evidence>
<keyword evidence="2" id="KW-1185">Reference proteome</keyword>
<dbReference type="AlphaFoldDB" id="A0A0A6PBT3"/>
<sequence length="264" mass="29790">MTCIAKFNKLSADMFDEGKQRTWFDFSEVMGVVQLGGTLKMNQFYVDAYAQQSSTASGDPNNETLVENGIDSYLSQDADFDRSEYSFLIGYQLSQLSLFGGYRYQQTEIEESLENPPTVTGKTRGPDTWDINIDSRGYFFGANYLVPIEFNSSFVLSGTIGFFEHDYENAYTQDFGGSGPFSKSEMLFDVEADDVIELGLGLTYIRKLNHQLDLKVLGQLNYYTFDENIDLKSRGDDGVISAGAIDFEADELNFQLRVGLDYHF</sequence>
<evidence type="ECO:0000313" key="2">
    <source>
        <dbReference type="Proteomes" id="UP000030428"/>
    </source>
</evidence>
<comment type="caution">
    <text evidence="1">The sequence shown here is derived from an EMBL/GenBank/DDBJ whole genome shotgun (WGS) entry which is preliminary data.</text>
</comment>
<proteinExistence type="predicted"/>
<organism evidence="1 2">
    <name type="scientific">Candidatus Thiomargarita nelsonii</name>
    <dbReference type="NCBI Taxonomy" id="1003181"/>
    <lineage>
        <taxon>Bacteria</taxon>
        <taxon>Pseudomonadati</taxon>
        <taxon>Pseudomonadota</taxon>
        <taxon>Gammaproteobacteria</taxon>
        <taxon>Thiotrichales</taxon>
        <taxon>Thiotrichaceae</taxon>
        <taxon>Thiomargarita</taxon>
    </lineage>
</organism>
<accession>A0A0A6PBT3</accession>